<dbReference type="SUPFAM" id="SSF53807">
    <property type="entry name" value="Helical backbone' metal receptor"/>
    <property type="match status" value="1"/>
</dbReference>
<dbReference type="PANTHER" id="PTHR30532:SF1">
    <property type="entry name" value="IRON(3+)-HYDROXAMATE-BINDING PROTEIN FHUD"/>
    <property type="match status" value="1"/>
</dbReference>
<dbReference type="Gene3D" id="3.40.50.1980">
    <property type="entry name" value="Nitrogenase molybdenum iron protein domain"/>
    <property type="match status" value="2"/>
</dbReference>
<keyword evidence="4" id="KW-0408">Iron</keyword>
<evidence type="ECO:0000313" key="9">
    <source>
        <dbReference type="Proteomes" id="UP000191897"/>
    </source>
</evidence>
<accession>A0A1S7R4K1</accession>
<organism evidence="8 9">
    <name type="scientific">Agrobacterium tumefaciens str. Kerr 14</name>
    <dbReference type="NCBI Taxonomy" id="1183424"/>
    <lineage>
        <taxon>Bacteria</taxon>
        <taxon>Pseudomonadati</taxon>
        <taxon>Pseudomonadota</taxon>
        <taxon>Alphaproteobacteria</taxon>
        <taxon>Hyphomicrobiales</taxon>
        <taxon>Rhizobiaceae</taxon>
        <taxon>Rhizobium/Agrobacterium group</taxon>
        <taxon>Agrobacterium</taxon>
        <taxon>Agrobacterium tumefaciens complex</taxon>
    </lineage>
</organism>
<dbReference type="EMBL" id="FBWC01000020">
    <property type="protein sequence ID" value="CUX46538.1"/>
    <property type="molecule type" value="Genomic_DNA"/>
</dbReference>
<evidence type="ECO:0000256" key="6">
    <source>
        <dbReference type="SAM" id="SignalP"/>
    </source>
</evidence>
<dbReference type="AlphaFoldDB" id="A0A1S7R4K1"/>
<evidence type="ECO:0000256" key="5">
    <source>
        <dbReference type="ARBA" id="ARBA00022729"/>
    </source>
</evidence>
<feature type="domain" description="Fe/B12 periplasmic-binding" evidence="7">
    <location>
        <begin position="40"/>
        <end position="317"/>
    </location>
</feature>
<dbReference type="InterPro" id="IPR051313">
    <property type="entry name" value="Bact_iron-sidero_bind"/>
</dbReference>
<evidence type="ECO:0000256" key="1">
    <source>
        <dbReference type="ARBA" id="ARBA00004196"/>
    </source>
</evidence>
<name>A0A1S7R4K1_AGRTU</name>
<comment type="subcellular location">
    <subcellularLocation>
        <location evidence="1">Cell envelope</location>
    </subcellularLocation>
</comment>
<keyword evidence="5 6" id="KW-0732">Signal</keyword>
<gene>
    <name evidence="8" type="ORF">AGR4C_Lc100076</name>
</gene>
<dbReference type="PROSITE" id="PS50983">
    <property type="entry name" value="FE_B12_PBP"/>
    <property type="match status" value="1"/>
</dbReference>
<sequence length="317" mass="33462">MRIAILIAAILAAGTSLAAERSVTDAAGRSVSVPEKPRRIVVMHEPLLGVPLMDLGANVVGAYGRNSDGKFATAVDFIDTVLGEGHAKPKGFGAVGQIDLEKLRALQPDLIVATEMDSGKAAQLSTVAPVYLQKANAGKAYGFSVEEDLAALVGRSDVYAERRKTYDTRLAAVKKALGEEAKGKTYLAILLTDQINAVGDMSGAVQALEDLGYARLKIDSAASSGGMGSTLVIPLSADAFGKLNPDLLVVMNSYTSPARGEAGTRAALEKIIPGWERFVKPAREGRIVFLDSTRVTTPSIPSALHTLDEVESWASRR</sequence>
<dbReference type="GO" id="GO:1901678">
    <property type="term" value="P:iron coordination entity transport"/>
    <property type="evidence" value="ECO:0007669"/>
    <property type="project" value="UniProtKB-ARBA"/>
</dbReference>
<evidence type="ECO:0000256" key="4">
    <source>
        <dbReference type="ARBA" id="ARBA00022496"/>
    </source>
</evidence>
<dbReference type="InterPro" id="IPR002491">
    <property type="entry name" value="ABC_transptr_periplasmic_BD"/>
</dbReference>
<evidence type="ECO:0000259" key="7">
    <source>
        <dbReference type="PROSITE" id="PS50983"/>
    </source>
</evidence>
<proteinExistence type="inferred from homology"/>
<evidence type="ECO:0000256" key="3">
    <source>
        <dbReference type="ARBA" id="ARBA00022448"/>
    </source>
</evidence>
<evidence type="ECO:0000256" key="2">
    <source>
        <dbReference type="ARBA" id="ARBA00008814"/>
    </source>
</evidence>
<reference evidence="8 9" key="1">
    <citation type="submission" date="2016-01" db="EMBL/GenBank/DDBJ databases">
        <authorList>
            <person name="Oliw E.H."/>
        </authorList>
    </citation>
    <scope>NUCLEOTIDE SEQUENCE [LARGE SCALE GENOMIC DNA]</scope>
    <source>
        <strain evidence="8 9">Kerr 14</strain>
    </source>
</reference>
<keyword evidence="4" id="KW-0406">Ion transport</keyword>
<dbReference type="Proteomes" id="UP000191897">
    <property type="component" value="Unassembled WGS sequence"/>
</dbReference>
<dbReference type="RefSeq" id="WP_003504722.1">
    <property type="nucleotide sequence ID" value="NZ_LT009731.1"/>
</dbReference>
<keyword evidence="4" id="KW-0410">Iron transport</keyword>
<evidence type="ECO:0000313" key="8">
    <source>
        <dbReference type="EMBL" id="CUX46538.1"/>
    </source>
</evidence>
<keyword evidence="3" id="KW-0813">Transport</keyword>
<dbReference type="PANTHER" id="PTHR30532">
    <property type="entry name" value="IRON III DICITRATE-BINDING PERIPLASMIC PROTEIN"/>
    <property type="match status" value="1"/>
</dbReference>
<dbReference type="GO" id="GO:0030288">
    <property type="term" value="C:outer membrane-bounded periplasmic space"/>
    <property type="evidence" value="ECO:0007669"/>
    <property type="project" value="TreeGrafter"/>
</dbReference>
<feature type="chain" id="PRO_5010582359" evidence="6">
    <location>
        <begin position="19"/>
        <end position="317"/>
    </location>
</feature>
<dbReference type="Pfam" id="PF01497">
    <property type="entry name" value="Peripla_BP_2"/>
    <property type="match status" value="1"/>
</dbReference>
<protein>
    <submittedName>
        <fullName evidence="8">Iron ABC transporter, periplasmic iron-binding protein</fullName>
    </submittedName>
</protein>
<feature type="signal peptide" evidence="6">
    <location>
        <begin position="1"/>
        <end position="18"/>
    </location>
</feature>
<comment type="similarity">
    <text evidence="2">Belongs to the bacterial solute-binding protein 8 family.</text>
</comment>